<dbReference type="PANTHER" id="PTHR43811">
    <property type="entry name" value="FKBP-TYPE PEPTIDYL-PROLYL CIS-TRANS ISOMERASE FKPA"/>
    <property type="match status" value="1"/>
</dbReference>
<keyword evidence="5 6" id="KW-0413">Isomerase</keyword>
<dbReference type="GO" id="GO:0016020">
    <property type="term" value="C:membrane"/>
    <property type="evidence" value="ECO:0007669"/>
    <property type="project" value="InterPro"/>
</dbReference>
<dbReference type="InterPro" id="IPR036944">
    <property type="entry name" value="PPIase_FKBP_N_sf"/>
</dbReference>
<dbReference type="Pfam" id="PF00254">
    <property type="entry name" value="FKBP_C"/>
    <property type="match status" value="1"/>
</dbReference>
<dbReference type="EC" id="5.2.1.8" evidence="7"/>
<dbReference type="Gene3D" id="1.10.287.460">
    <property type="entry name" value="Peptidyl-prolyl cis-trans isomerase, FKBP-type, N-terminal domain"/>
    <property type="match status" value="1"/>
</dbReference>
<dbReference type="SUPFAM" id="SSF54534">
    <property type="entry name" value="FKBP-like"/>
    <property type="match status" value="1"/>
</dbReference>
<dbReference type="FunFam" id="3.10.50.40:FF:000045">
    <property type="entry name" value="Peptidyl-prolyl cis-trans isomerase"/>
    <property type="match status" value="1"/>
</dbReference>
<evidence type="ECO:0000256" key="6">
    <source>
        <dbReference type="PROSITE-ProRule" id="PRU00277"/>
    </source>
</evidence>
<dbReference type="GO" id="GO:0006457">
    <property type="term" value="P:protein folding"/>
    <property type="evidence" value="ECO:0007669"/>
    <property type="project" value="InterPro"/>
</dbReference>
<evidence type="ECO:0000256" key="5">
    <source>
        <dbReference type="ARBA" id="ARBA00023235"/>
    </source>
</evidence>
<keyword evidence="3" id="KW-0732">Signal</keyword>
<dbReference type="AlphaFoldDB" id="A0A0P0D024"/>
<dbReference type="EMBL" id="CP012643">
    <property type="protein sequence ID" value="ALJ00375.1"/>
    <property type="molecule type" value="Genomic_DNA"/>
</dbReference>
<dbReference type="Pfam" id="PF01346">
    <property type="entry name" value="FKBP_N"/>
    <property type="match status" value="1"/>
</dbReference>
<evidence type="ECO:0000313" key="9">
    <source>
        <dbReference type="EMBL" id="ALJ00375.1"/>
    </source>
</evidence>
<dbReference type="PRINTS" id="PR01730">
    <property type="entry name" value="INFPOTNTIATR"/>
</dbReference>
<dbReference type="GO" id="GO:0003755">
    <property type="term" value="F:peptidyl-prolyl cis-trans isomerase activity"/>
    <property type="evidence" value="ECO:0007669"/>
    <property type="project" value="UniProtKB-UniRule"/>
</dbReference>
<evidence type="ECO:0000259" key="8">
    <source>
        <dbReference type="PROSITE" id="PS50059"/>
    </source>
</evidence>
<dbReference type="NCBIfam" id="NF008602">
    <property type="entry name" value="PRK11570.1"/>
    <property type="match status" value="1"/>
</dbReference>
<protein>
    <recommendedName>
        <fullName evidence="7">Peptidyl-prolyl cis-trans isomerase</fullName>
        <ecNumber evidence="7">5.2.1.8</ecNumber>
    </recommendedName>
</protein>
<organism evidence="9 10">
    <name type="scientific">Rufibacter tibetensis</name>
    <dbReference type="NCBI Taxonomy" id="512763"/>
    <lineage>
        <taxon>Bacteria</taxon>
        <taxon>Pseudomonadati</taxon>
        <taxon>Bacteroidota</taxon>
        <taxon>Cytophagia</taxon>
        <taxon>Cytophagales</taxon>
        <taxon>Hymenobacteraceae</taxon>
        <taxon>Rufibacter</taxon>
    </lineage>
</organism>
<dbReference type="InterPro" id="IPR046357">
    <property type="entry name" value="PPIase_dom_sf"/>
</dbReference>
<dbReference type="Gene3D" id="3.10.50.40">
    <property type="match status" value="1"/>
</dbReference>
<evidence type="ECO:0000256" key="2">
    <source>
        <dbReference type="ARBA" id="ARBA00006577"/>
    </source>
</evidence>
<feature type="domain" description="PPIase FKBP-type" evidence="8">
    <location>
        <begin position="139"/>
        <end position="225"/>
    </location>
</feature>
<gene>
    <name evidence="9" type="ORF">DC20_17105</name>
</gene>
<dbReference type="InterPro" id="IPR000774">
    <property type="entry name" value="PPIase_FKBP_N"/>
</dbReference>
<dbReference type="InterPro" id="IPR001179">
    <property type="entry name" value="PPIase_FKBP_dom"/>
</dbReference>
<evidence type="ECO:0000313" key="10">
    <source>
        <dbReference type="Proteomes" id="UP000061382"/>
    </source>
</evidence>
<keyword evidence="4 6" id="KW-0697">Rotamase</keyword>
<dbReference type="KEGG" id="rti:DC20_17105"/>
<sequence>MLGDQNVTETVPLLYKRYIMELRDLSQRISYIIGRDMAANFAKQGIEVEPEALLFGLKEAISGNPSKLNQDEVQQAMMQLQMQMQEKQQASAGASGEQNKKEGEAFLEANKDKEGVQSLPSGLQYQVLESGSGKTPTRNSNVTTHYHGTLIDGTVFDSSYERGEPASFPVNGVIAGWTEALQLMKEGDKWRLFIPSNLAYGSRGAGADIGPNATLIFDVELITVNN</sequence>
<dbReference type="PROSITE" id="PS50059">
    <property type="entry name" value="FKBP_PPIASE"/>
    <property type="match status" value="1"/>
</dbReference>
<comment type="similarity">
    <text evidence="2 7">Belongs to the FKBP-type PPIase family.</text>
</comment>
<accession>A0A0P0D024</accession>
<reference evidence="9 10" key="1">
    <citation type="submission" date="2015-08" db="EMBL/GenBank/DDBJ databases">
        <title>Complete genome sequence of Rufibacter tibetensis strain 1351t, a radiation-resistant bacterium from tibet plateau.</title>
        <authorList>
            <person name="Dai J."/>
        </authorList>
    </citation>
    <scope>NUCLEOTIDE SEQUENCE [LARGE SCALE GENOMIC DNA]</scope>
    <source>
        <strain evidence="9 10">1351</strain>
    </source>
</reference>
<evidence type="ECO:0000256" key="7">
    <source>
        <dbReference type="RuleBase" id="RU003915"/>
    </source>
</evidence>
<proteinExistence type="inferred from homology"/>
<dbReference type="PATRIC" id="fig|512763.3.peg.3761"/>
<dbReference type="PANTHER" id="PTHR43811:SF57">
    <property type="entry name" value="FKBP-TYPE PEPTIDYL-PROLYL CIS-TRANS ISOMERASE FKPA-RELATED"/>
    <property type="match status" value="1"/>
</dbReference>
<evidence type="ECO:0000256" key="3">
    <source>
        <dbReference type="ARBA" id="ARBA00022729"/>
    </source>
</evidence>
<keyword evidence="10" id="KW-1185">Reference proteome</keyword>
<dbReference type="STRING" id="512763.DC20_17105"/>
<dbReference type="InterPro" id="IPR008104">
    <property type="entry name" value="INFPOTNTIATR"/>
</dbReference>
<dbReference type="Proteomes" id="UP000061382">
    <property type="component" value="Chromosome"/>
</dbReference>
<comment type="catalytic activity">
    <reaction evidence="1 6 7">
        <text>[protein]-peptidylproline (omega=180) = [protein]-peptidylproline (omega=0)</text>
        <dbReference type="Rhea" id="RHEA:16237"/>
        <dbReference type="Rhea" id="RHEA-COMP:10747"/>
        <dbReference type="Rhea" id="RHEA-COMP:10748"/>
        <dbReference type="ChEBI" id="CHEBI:83833"/>
        <dbReference type="ChEBI" id="CHEBI:83834"/>
        <dbReference type="EC" id="5.2.1.8"/>
    </reaction>
</comment>
<evidence type="ECO:0000256" key="4">
    <source>
        <dbReference type="ARBA" id="ARBA00023110"/>
    </source>
</evidence>
<evidence type="ECO:0000256" key="1">
    <source>
        <dbReference type="ARBA" id="ARBA00000971"/>
    </source>
</evidence>
<name>A0A0P0D024_9BACT</name>